<proteinExistence type="predicted"/>
<organism evidence="2 3">
    <name type="scientific">Paragonimus westermani</name>
    <dbReference type="NCBI Taxonomy" id="34504"/>
    <lineage>
        <taxon>Eukaryota</taxon>
        <taxon>Metazoa</taxon>
        <taxon>Spiralia</taxon>
        <taxon>Lophotrochozoa</taxon>
        <taxon>Platyhelminthes</taxon>
        <taxon>Trematoda</taxon>
        <taxon>Digenea</taxon>
        <taxon>Plagiorchiida</taxon>
        <taxon>Troglotremata</taxon>
        <taxon>Troglotrematidae</taxon>
        <taxon>Paragonimus</taxon>
    </lineage>
</organism>
<dbReference type="EMBL" id="QNGE01002353">
    <property type="protein sequence ID" value="KAA3675729.1"/>
    <property type="molecule type" value="Genomic_DNA"/>
</dbReference>
<reference evidence="2 3" key="1">
    <citation type="journal article" date="2019" name="Gigascience">
        <title>Whole-genome sequence of the oriental lung fluke Paragonimus westermani.</title>
        <authorList>
            <person name="Oey H."/>
            <person name="Zakrzewski M."/>
            <person name="Narain K."/>
            <person name="Devi K.R."/>
            <person name="Agatsuma T."/>
            <person name="Nawaratna S."/>
            <person name="Gobert G.N."/>
            <person name="Jones M.K."/>
            <person name="Ragan M.A."/>
            <person name="McManus D.P."/>
            <person name="Krause L."/>
        </authorList>
    </citation>
    <scope>NUCLEOTIDE SEQUENCE [LARGE SCALE GENOMIC DNA]</scope>
    <source>
        <strain evidence="2 3">IND2009</strain>
    </source>
</reference>
<evidence type="ECO:0000313" key="3">
    <source>
        <dbReference type="Proteomes" id="UP000324629"/>
    </source>
</evidence>
<name>A0A5J4NK35_9TREM</name>
<evidence type="ECO:0000313" key="2">
    <source>
        <dbReference type="EMBL" id="KAA3675729.1"/>
    </source>
</evidence>
<gene>
    <name evidence="2" type="ORF">DEA37_0009400</name>
</gene>
<dbReference type="AlphaFoldDB" id="A0A5J4NK35"/>
<accession>A0A5J4NK35</accession>
<sequence>MAAANGEEAMETRLFTPLQFMVFATSFVNNVLITLRVHPPMDVPPTLLRKEVEPAHQNNFPVLPQKTIFTELLRLKFETRVEGSSQPVEPTVPPLSTRYWLYASGDSTAADFGQVGVGMFVCTTASAVLRSSVVPILAASGTRTPATRLKGADRKSNGKTTAATSCRSEEVRCSLDELDAVIATFDEEARQHRYSLSGVNNWTCPKSAGRSPSGVTWDCSALLTDSTDPADFATVTLRVARPRPHSVDQSNRNDSKVYGREPDLHSKNVRGNLELESATSVSFTHLYRAFC</sequence>
<dbReference type="Proteomes" id="UP000324629">
    <property type="component" value="Unassembled WGS sequence"/>
</dbReference>
<feature type="region of interest" description="Disordered" evidence="1">
    <location>
        <begin position="241"/>
        <end position="265"/>
    </location>
</feature>
<feature type="compositionally biased region" description="Basic and acidic residues" evidence="1">
    <location>
        <begin position="251"/>
        <end position="265"/>
    </location>
</feature>
<evidence type="ECO:0000256" key="1">
    <source>
        <dbReference type="SAM" id="MobiDB-lite"/>
    </source>
</evidence>
<keyword evidence="3" id="KW-1185">Reference proteome</keyword>
<protein>
    <submittedName>
        <fullName evidence="2">Uncharacterized protein</fullName>
    </submittedName>
</protein>
<comment type="caution">
    <text evidence="2">The sequence shown here is derived from an EMBL/GenBank/DDBJ whole genome shotgun (WGS) entry which is preliminary data.</text>
</comment>